<name>A0A1I8HTT8_9PLAT</name>
<dbReference type="AlphaFoldDB" id="A0A1I8HTT8"/>
<feature type="compositionally biased region" description="Polar residues" evidence="1">
    <location>
        <begin position="1"/>
        <end position="11"/>
    </location>
</feature>
<protein>
    <submittedName>
        <fullName evidence="3">Uncharacterized protein</fullName>
    </submittedName>
</protein>
<accession>A0A1I8HTT8</accession>
<evidence type="ECO:0000256" key="1">
    <source>
        <dbReference type="SAM" id="MobiDB-lite"/>
    </source>
</evidence>
<dbReference type="Proteomes" id="UP000095280">
    <property type="component" value="Unplaced"/>
</dbReference>
<feature type="region of interest" description="Disordered" evidence="1">
    <location>
        <begin position="1"/>
        <end position="35"/>
    </location>
</feature>
<evidence type="ECO:0000313" key="3">
    <source>
        <dbReference type="WBParaSite" id="maker-uti_cns_0008024-snap-gene-0.3-mRNA-1"/>
    </source>
</evidence>
<evidence type="ECO:0000313" key="2">
    <source>
        <dbReference type="Proteomes" id="UP000095280"/>
    </source>
</evidence>
<proteinExistence type="predicted"/>
<feature type="region of interest" description="Disordered" evidence="1">
    <location>
        <begin position="48"/>
        <end position="101"/>
    </location>
</feature>
<keyword evidence="2" id="KW-1185">Reference proteome</keyword>
<organism evidence="2 3">
    <name type="scientific">Macrostomum lignano</name>
    <dbReference type="NCBI Taxonomy" id="282301"/>
    <lineage>
        <taxon>Eukaryota</taxon>
        <taxon>Metazoa</taxon>
        <taxon>Spiralia</taxon>
        <taxon>Lophotrochozoa</taxon>
        <taxon>Platyhelminthes</taxon>
        <taxon>Rhabditophora</taxon>
        <taxon>Macrostomorpha</taxon>
        <taxon>Macrostomida</taxon>
        <taxon>Macrostomidae</taxon>
        <taxon>Macrostomum</taxon>
    </lineage>
</organism>
<dbReference type="WBParaSite" id="maker-uti_cns_0008024-snap-gene-0.3-mRNA-1">
    <property type="protein sequence ID" value="maker-uti_cns_0008024-snap-gene-0.3-mRNA-1"/>
    <property type="gene ID" value="maker-uti_cns_0008024-snap-gene-0.3"/>
</dbReference>
<reference evidence="3" key="1">
    <citation type="submission" date="2016-11" db="UniProtKB">
        <authorList>
            <consortium name="WormBaseParasite"/>
        </authorList>
    </citation>
    <scope>IDENTIFICATION</scope>
</reference>
<sequence>MNSAVQSSSHSQWRRDNRSRHQRREPLQAVLPLRHSRRQFLQAAAAHRLRQHPPGRQALHPAGLRGRLPVRAGADPRDPGPNFCLPEVRAGPRGAAAEEIR</sequence>